<dbReference type="AlphaFoldDB" id="A0A914E3E4"/>
<evidence type="ECO:0000313" key="3">
    <source>
        <dbReference type="WBParaSite" id="ACRNAN_scaffold516.g24953.t1"/>
    </source>
</evidence>
<feature type="transmembrane region" description="Helical" evidence="1">
    <location>
        <begin position="20"/>
        <end position="40"/>
    </location>
</feature>
<accession>A0A914E3E4</accession>
<organism evidence="2 3">
    <name type="scientific">Acrobeloides nanus</name>
    <dbReference type="NCBI Taxonomy" id="290746"/>
    <lineage>
        <taxon>Eukaryota</taxon>
        <taxon>Metazoa</taxon>
        <taxon>Ecdysozoa</taxon>
        <taxon>Nematoda</taxon>
        <taxon>Chromadorea</taxon>
        <taxon>Rhabditida</taxon>
        <taxon>Tylenchina</taxon>
        <taxon>Cephalobomorpha</taxon>
        <taxon>Cephaloboidea</taxon>
        <taxon>Cephalobidae</taxon>
        <taxon>Acrobeloides</taxon>
    </lineage>
</organism>
<keyword evidence="1" id="KW-0812">Transmembrane</keyword>
<dbReference type="WBParaSite" id="ACRNAN_scaffold516.g24953.t1">
    <property type="protein sequence ID" value="ACRNAN_scaffold516.g24953.t1"/>
    <property type="gene ID" value="ACRNAN_scaffold516.g24953"/>
</dbReference>
<feature type="transmembrane region" description="Helical" evidence="1">
    <location>
        <begin position="52"/>
        <end position="73"/>
    </location>
</feature>
<dbReference type="Proteomes" id="UP000887540">
    <property type="component" value="Unplaced"/>
</dbReference>
<dbReference type="PANTHER" id="PTHR23021:SF11">
    <property type="entry name" value="SERPENTINE RECEPTOR, CLASS T"/>
    <property type="match status" value="1"/>
</dbReference>
<dbReference type="InterPro" id="IPR019425">
    <property type="entry name" value="7TM_GPCR_serpentine_rcpt_Srt"/>
</dbReference>
<dbReference type="Pfam" id="PF10321">
    <property type="entry name" value="7TM_GPCR_Srt"/>
    <property type="match status" value="1"/>
</dbReference>
<protein>
    <submittedName>
        <fullName evidence="3">Uncharacterized protein</fullName>
    </submittedName>
</protein>
<keyword evidence="1" id="KW-1133">Transmembrane helix</keyword>
<dbReference type="PANTHER" id="PTHR23021">
    <property type="entry name" value="SERPENTINE RECEPTOR, CLASS T"/>
    <property type="match status" value="1"/>
</dbReference>
<proteinExistence type="predicted"/>
<keyword evidence="1" id="KW-0472">Membrane</keyword>
<sequence>MKTMEEWNAEAEPNIPIGALYASIGILCEIIYIPFMIVMLRPEFFQYSCYKFMFLLGVIDMIVLPGNSIISGIQCMLGYHYCNNPRFYFITGAIANCVISPQP</sequence>
<evidence type="ECO:0000313" key="2">
    <source>
        <dbReference type="Proteomes" id="UP000887540"/>
    </source>
</evidence>
<reference evidence="3" key="1">
    <citation type="submission" date="2022-11" db="UniProtKB">
        <authorList>
            <consortium name="WormBaseParasite"/>
        </authorList>
    </citation>
    <scope>IDENTIFICATION</scope>
</reference>
<keyword evidence="2" id="KW-1185">Reference proteome</keyword>
<name>A0A914E3E4_9BILA</name>
<evidence type="ECO:0000256" key="1">
    <source>
        <dbReference type="SAM" id="Phobius"/>
    </source>
</evidence>